<dbReference type="InterPro" id="IPR008901">
    <property type="entry name" value="ACER"/>
</dbReference>
<comment type="subcellular location">
    <subcellularLocation>
        <location evidence="1">Membrane</location>
        <topology evidence="1">Multi-pass membrane protein</topology>
    </subcellularLocation>
</comment>
<dbReference type="GO" id="GO:0016020">
    <property type="term" value="C:membrane"/>
    <property type="evidence" value="ECO:0007669"/>
    <property type="project" value="UniProtKB-SubCell"/>
</dbReference>
<organism evidence="8 9">
    <name type="scientific">Teladorsagia circumcincta</name>
    <name type="common">Brown stomach worm</name>
    <name type="synonym">Ostertagia circumcincta</name>
    <dbReference type="NCBI Taxonomy" id="45464"/>
    <lineage>
        <taxon>Eukaryota</taxon>
        <taxon>Metazoa</taxon>
        <taxon>Ecdysozoa</taxon>
        <taxon>Nematoda</taxon>
        <taxon>Chromadorea</taxon>
        <taxon>Rhabditida</taxon>
        <taxon>Rhabditina</taxon>
        <taxon>Rhabditomorpha</taxon>
        <taxon>Strongyloidea</taxon>
        <taxon>Trichostrongylidae</taxon>
        <taxon>Teladorsagia</taxon>
    </lineage>
</organism>
<evidence type="ECO:0000256" key="3">
    <source>
        <dbReference type="ARBA" id="ARBA00022692"/>
    </source>
</evidence>
<evidence type="ECO:0000256" key="2">
    <source>
        <dbReference type="ARBA" id="ARBA00009780"/>
    </source>
</evidence>
<dbReference type="PANTHER" id="PTHR46139">
    <property type="entry name" value="ALKALINE CERAMIDASE"/>
    <property type="match status" value="1"/>
</dbReference>
<proteinExistence type="inferred from homology"/>
<keyword evidence="4 7" id="KW-0378">Hydrolase</keyword>
<evidence type="ECO:0000313" key="8">
    <source>
        <dbReference type="EMBL" id="PIO73277.1"/>
    </source>
</evidence>
<keyword evidence="9" id="KW-1185">Reference proteome</keyword>
<dbReference type="GO" id="GO:0046514">
    <property type="term" value="P:ceramide catabolic process"/>
    <property type="evidence" value="ECO:0007669"/>
    <property type="project" value="TreeGrafter"/>
</dbReference>
<comment type="function">
    <text evidence="7">Hydrolyzes the sphingolipid ceramide into sphingosine and free fatty acid.</text>
</comment>
<keyword evidence="3" id="KW-0812">Transmembrane</keyword>
<comment type="similarity">
    <text evidence="2 7">Belongs to the alkaline ceramidase family.</text>
</comment>
<evidence type="ECO:0000256" key="5">
    <source>
        <dbReference type="ARBA" id="ARBA00022989"/>
    </source>
</evidence>
<name>A0A2G9USR0_TELCI</name>
<dbReference type="PANTHER" id="PTHR46139:SF3">
    <property type="entry name" value="ALKALINE CERAMIDASE"/>
    <property type="match status" value="1"/>
</dbReference>
<dbReference type="GO" id="GO:0016811">
    <property type="term" value="F:hydrolase activity, acting on carbon-nitrogen (but not peptide) bonds, in linear amides"/>
    <property type="evidence" value="ECO:0007669"/>
    <property type="project" value="InterPro"/>
</dbReference>
<dbReference type="Pfam" id="PF05875">
    <property type="entry name" value="Ceramidase"/>
    <property type="match status" value="1"/>
</dbReference>
<evidence type="ECO:0000256" key="6">
    <source>
        <dbReference type="ARBA" id="ARBA00023136"/>
    </source>
</evidence>
<dbReference type="EC" id="3.5.1.-" evidence="7"/>
<keyword evidence="7" id="KW-0443">Lipid metabolism</keyword>
<dbReference type="EMBL" id="KZ345487">
    <property type="protein sequence ID" value="PIO73277.1"/>
    <property type="molecule type" value="Genomic_DNA"/>
</dbReference>
<keyword evidence="6" id="KW-0472">Membrane</keyword>
<dbReference type="Proteomes" id="UP000230423">
    <property type="component" value="Unassembled WGS sequence"/>
</dbReference>
<sequence length="146" mass="17072">MFLVVYIPVMKWFPKKFSERLTVLRRTVVVLTALFSGLCFLEPTLNAIALMLFSVPAALVINYEGKHSGIPDIENFPRRILTLWFTSFGFWFADRLLCDVWLWLGTLQQSDIFRTNPDHCSLFRIFHYGRKTADHQCIQEKGHEDT</sequence>
<protein>
    <recommendedName>
        <fullName evidence="7">Alkaline ceramidase</fullName>
        <ecNumber evidence="7">3.5.1.-</ecNumber>
    </recommendedName>
</protein>
<keyword evidence="5" id="KW-1133">Transmembrane helix</keyword>
<evidence type="ECO:0000256" key="7">
    <source>
        <dbReference type="RuleBase" id="RU364079"/>
    </source>
</evidence>
<evidence type="ECO:0000256" key="1">
    <source>
        <dbReference type="ARBA" id="ARBA00004141"/>
    </source>
</evidence>
<dbReference type="AlphaFoldDB" id="A0A2G9USR0"/>
<dbReference type="OrthoDB" id="187171at2759"/>
<evidence type="ECO:0000256" key="4">
    <source>
        <dbReference type="ARBA" id="ARBA00022801"/>
    </source>
</evidence>
<accession>A0A2G9USR0</accession>
<reference evidence="8 9" key="1">
    <citation type="submission" date="2015-09" db="EMBL/GenBank/DDBJ databases">
        <title>Draft genome of the parasitic nematode Teladorsagia circumcincta isolate WARC Sus (inbred).</title>
        <authorList>
            <person name="Mitreva M."/>
        </authorList>
    </citation>
    <scope>NUCLEOTIDE SEQUENCE [LARGE SCALE GENOMIC DNA]</scope>
    <source>
        <strain evidence="8 9">S</strain>
    </source>
</reference>
<gene>
    <name evidence="8" type="ORF">TELCIR_04760</name>
</gene>
<evidence type="ECO:0000313" key="9">
    <source>
        <dbReference type="Proteomes" id="UP000230423"/>
    </source>
</evidence>